<keyword evidence="3" id="KW-1185">Reference proteome</keyword>
<comment type="caution">
    <text evidence="2">The sequence shown here is derived from an EMBL/GenBank/DDBJ whole genome shotgun (WGS) entry which is preliminary data.</text>
</comment>
<dbReference type="InterPro" id="IPR022496">
    <property type="entry name" value="T6A_TsaB"/>
</dbReference>
<accession>A0A846M919</accession>
<evidence type="ECO:0000313" key="3">
    <source>
        <dbReference type="Proteomes" id="UP000532769"/>
    </source>
</evidence>
<dbReference type="InterPro" id="IPR000905">
    <property type="entry name" value="Gcp-like_dom"/>
</dbReference>
<dbReference type="GO" id="GO:0002949">
    <property type="term" value="P:tRNA threonylcarbamoyladenosine modification"/>
    <property type="evidence" value="ECO:0007669"/>
    <property type="project" value="InterPro"/>
</dbReference>
<dbReference type="InterPro" id="IPR043129">
    <property type="entry name" value="ATPase_NBD"/>
</dbReference>
<protein>
    <submittedName>
        <fullName evidence="2">tRNA threonylcarbamoyladenosine biosynthesis protein TsaB</fullName>
    </submittedName>
</protein>
<proteinExistence type="predicted"/>
<organism evidence="2 3">
    <name type="scientific">Saccharococcus thermophilus</name>
    <dbReference type="NCBI Taxonomy" id="29396"/>
    <lineage>
        <taxon>Bacteria</taxon>
        <taxon>Bacillati</taxon>
        <taxon>Bacillota</taxon>
        <taxon>Bacilli</taxon>
        <taxon>Bacillales</taxon>
        <taxon>Anoxybacillaceae</taxon>
        <taxon>Saccharococcus</taxon>
    </lineage>
</organism>
<dbReference type="Proteomes" id="UP000532769">
    <property type="component" value="Unassembled WGS sequence"/>
</dbReference>
<dbReference type="SUPFAM" id="SSF53067">
    <property type="entry name" value="Actin-like ATPase domain"/>
    <property type="match status" value="2"/>
</dbReference>
<dbReference type="CDD" id="cd24032">
    <property type="entry name" value="ASKHA_NBD_TsaB"/>
    <property type="match status" value="1"/>
</dbReference>
<dbReference type="AlphaFoldDB" id="A0A846M919"/>
<name>A0A846M919_9BACL</name>
<reference evidence="2 3" key="1">
    <citation type="submission" date="2020-03" db="EMBL/GenBank/DDBJ databases">
        <title>Genomic Encyclopedia of Archaeal and Bacterial Type Strains, Phase II (KMG-II): from individual species to whole genera.</title>
        <authorList>
            <person name="Goeker M."/>
        </authorList>
    </citation>
    <scope>NUCLEOTIDE SEQUENCE [LARGE SCALE GENOMIC DNA]</scope>
    <source>
        <strain evidence="2 3">DSM 4749</strain>
    </source>
</reference>
<evidence type="ECO:0000259" key="1">
    <source>
        <dbReference type="Pfam" id="PF00814"/>
    </source>
</evidence>
<dbReference type="NCBIfam" id="TIGR03725">
    <property type="entry name" value="T6A_YeaZ"/>
    <property type="match status" value="1"/>
</dbReference>
<sequence>MKILAIDTSNVVMGIALVEDDVVRGEIVTNIKKDHSTRVMPAVQSLLKQCGVVPNELGLIAVAKGPGSYTGVRIGVTIAKTLAWALNIPIVGVSSLEVLAANGRYFSGLISPFFDARRGQVYTGLYRYDGEELVCIESDRIVLAEEWANQLKARKEAVLFIGTDVALYKDLFQTQLGEWAHFAPSSLQLPRPSELALLGKKKEREDAHAFVPNYIRLAEAEAKWLAKQKGEKNNGDGYSISIHDVK</sequence>
<gene>
    <name evidence="2" type="ORF">BDD39_000021</name>
</gene>
<dbReference type="Gene3D" id="3.30.420.40">
    <property type="match status" value="2"/>
</dbReference>
<feature type="domain" description="Gcp-like" evidence="1">
    <location>
        <begin position="32"/>
        <end position="224"/>
    </location>
</feature>
<dbReference type="Pfam" id="PF00814">
    <property type="entry name" value="TsaD"/>
    <property type="match status" value="1"/>
</dbReference>
<evidence type="ECO:0000313" key="2">
    <source>
        <dbReference type="EMBL" id="NIK13511.1"/>
    </source>
</evidence>
<dbReference type="PANTHER" id="PTHR11735">
    <property type="entry name" value="TRNA N6-ADENOSINE THREONYLCARBAMOYLTRANSFERASE"/>
    <property type="match status" value="1"/>
</dbReference>
<dbReference type="EMBL" id="JAASRS010000001">
    <property type="protein sequence ID" value="NIK13511.1"/>
    <property type="molecule type" value="Genomic_DNA"/>
</dbReference>
<dbReference type="GO" id="GO:0005829">
    <property type="term" value="C:cytosol"/>
    <property type="evidence" value="ECO:0007669"/>
    <property type="project" value="TreeGrafter"/>
</dbReference>
<dbReference type="PANTHER" id="PTHR11735:SF11">
    <property type="entry name" value="TRNA THREONYLCARBAMOYLADENOSINE BIOSYNTHESIS PROTEIN TSAB"/>
    <property type="match status" value="1"/>
</dbReference>
<dbReference type="RefSeq" id="WP_166907101.1">
    <property type="nucleotide sequence ID" value="NZ_JAASRS010000001.1"/>
</dbReference>